<dbReference type="PRINTS" id="PR00081">
    <property type="entry name" value="GDHRDH"/>
</dbReference>
<evidence type="ECO:0008006" key="5">
    <source>
        <dbReference type="Google" id="ProtNLM"/>
    </source>
</evidence>
<dbReference type="GO" id="GO:0016491">
    <property type="term" value="F:oxidoreductase activity"/>
    <property type="evidence" value="ECO:0007669"/>
    <property type="project" value="UniProtKB-KW"/>
</dbReference>
<accession>A0A9Q0AJN3</accession>
<organism evidence="3 4">
    <name type="scientific">Neoarthrinium moseri</name>
    <dbReference type="NCBI Taxonomy" id="1658444"/>
    <lineage>
        <taxon>Eukaryota</taxon>
        <taxon>Fungi</taxon>
        <taxon>Dikarya</taxon>
        <taxon>Ascomycota</taxon>
        <taxon>Pezizomycotina</taxon>
        <taxon>Sordariomycetes</taxon>
        <taxon>Xylariomycetidae</taxon>
        <taxon>Amphisphaeriales</taxon>
        <taxon>Apiosporaceae</taxon>
        <taxon>Neoarthrinium</taxon>
    </lineage>
</organism>
<reference evidence="3" key="1">
    <citation type="submission" date="2021-03" db="EMBL/GenBank/DDBJ databases">
        <title>Revisited historic fungal species revealed as producer of novel bioactive compounds through whole genome sequencing and comparative genomics.</title>
        <authorList>
            <person name="Vignolle G.A."/>
            <person name="Hochenegger N."/>
            <person name="Mach R.L."/>
            <person name="Mach-Aigner A.R."/>
            <person name="Javad Rahimi M."/>
            <person name="Salim K.A."/>
            <person name="Chan C.M."/>
            <person name="Lim L.B.L."/>
            <person name="Cai F."/>
            <person name="Druzhinina I.S."/>
            <person name="U'Ren J.M."/>
            <person name="Derntl C."/>
        </authorList>
    </citation>
    <scope>NUCLEOTIDE SEQUENCE</scope>
    <source>
        <strain evidence="3">TUCIM 5799</strain>
    </source>
</reference>
<dbReference type="SUPFAM" id="SSF51735">
    <property type="entry name" value="NAD(P)-binding Rossmann-fold domains"/>
    <property type="match status" value="1"/>
</dbReference>
<proteinExistence type="inferred from homology"/>
<dbReference type="AlphaFoldDB" id="A0A9Q0AJN3"/>
<evidence type="ECO:0000313" key="3">
    <source>
        <dbReference type="EMBL" id="KAI1857444.1"/>
    </source>
</evidence>
<keyword evidence="2" id="KW-0560">Oxidoreductase</keyword>
<dbReference type="Proteomes" id="UP000829685">
    <property type="component" value="Unassembled WGS sequence"/>
</dbReference>
<dbReference type="InterPro" id="IPR036291">
    <property type="entry name" value="NAD(P)-bd_dom_sf"/>
</dbReference>
<comment type="similarity">
    <text evidence="1">Belongs to the short-chain dehydrogenases/reductases (SDR) family.</text>
</comment>
<dbReference type="InterPro" id="IPR002347">
    <property type="entry name" value="SDR_fam"/>
</dbReference>
<dbReference type="Pfam" id="PF00106">
    <property type="entry name" value="adh_short"/>
    <property type="match status" value="1"/>
</dbReference>
<sequence length="307" mass="32877">MASNENWGEATSGLEVARVFSDRIRGKNVVITGVAPDGIGESTSIAIASQKPSVLILASRTKERMTAVAEKIEASYPGVKVRVVVLDLASQASIRNAGLETAELVPKVDLLINNAGIFVMQSRQLTKEGLEIQFGANHIGHFLFTKLLLPLLKAGAKDSAPGATRIINLSSQGHRLSPIRFSDYNMEGKQVPAEEAPASPMPPAFGRRMPDGYLPVIAYGQCKTANVLFSLSLQQRLKPFGITSYAVHPGGIHTQLGRDEDDEHRAAIAKGISYWKSLDEGSSTTLVAALDPKLNGTYAELPFAPCG</sequence>
<dbReference type="PANTHER" id="PTHR24320">
    <property type="entry name" value="RETINOL DEHYDROGENASE"/>
    <property type="match status" value="1"/>
</dbReference>
<name>A0A9Q0AJN3_9PEZI</name>
<protein>
    <recommendedName>
        <fullName evidence="5">NAD(P)-binding protein</fullName>
    </recommendedName>
</protein>
<comment type="caution">
    <text evidence="3">The sequence shown here is derived from an EMBL/GenBank/DDBJ whole genome shotgun (WGS) entry which is preliminary data.</text>
</comment>
<evidence type="ECO:0000313" key="4">
    <source>
        <dbReference type="Proteomes" id="UP000829685"/>
    </source>
</evidence>
<keyword evidence="4" id="KW-1185">Reference proteome</keyword>
<dbReference type="PANTHER" id="PTHR24320:SF283">
    <property type="entry name" value="RETINOL DEHYDROGENASE 11"/>
    <property type="match status" value="1"/>
</dbReference>
<evidence type="ECO:0000256" key="2">
    <source>
        <dbReference type="ARBA" id="ARBA00023002"/>
    </source>
</evidence>
<gene>
    <name evidence="3" type="ORF">JX265_011179</name>
</gene>
<evidence type="ECO:0000256" key="1">
    <source>
        <dbReference type="ARBA" id="ARBA00006484"/>
    </source>
</evidence>
<dbReference type="Gene3D" id="3.40.50.720">
    <property type="entry name" value="NAD(P)-binding Rossmann-like Domain"/>
    <property type="match status" value="1"/>
</dbReference>
<dbReference type="EMBL" id="JAFIMR010000040">
    <property type="protein sequence ID" value="KAI1857444.1"/>
    <property type="molecule type" value="Genomic_DNA"/>
</dbReference>